<feature type="non-terminal residue" evidence="6">
    <location>
        <position position="174"/>
    </location>
</feature>
<feature type="transmembrane region" description="Helical" evidence="5">
    <location>
        <begin position="6"/>
        <end position="27"/>
    </location>
</feature>
<accession>X0UCJ4</accession>
<protein>
    <recommendedName>
        <fullName evidence="7">Zinc/iron permease</fullName>
    </recommendedName>
</protein>
<evidence type="ECO:0000256" key="1">
    <source>
        <dbReference type="ARBA" id="ARBA00004141"/>
    </source>
</evidence>
<evidence type="ECO:0000256" key="4">
    <source>
        <dbReference type="ARBA" id="ARBA00023136"/>
    </source>
</evidence>
<dbReference type="AlphaFoldDB" id="X0UCJ4"/>
<keyword evidence="2 5" id="KW-0812">Transmembrane</keyword>
<dbReference type="InterPro" id="IPR003689">
    <property type="entry name" value="ZIP"/>
</dbReference>
<feature type="transmembrane region" description="Helical" evidence="5">
    <location>
        <begin position="67"/>
        <end position="85"/>
    </location>
</feature>
<dbReference type="GO" id="GO:0005385">
    <property type="term" value="F:zinc ion transmembrane transporter activity"/>
    <property type="evidence" value="ECO:0007669"/>
    <property type="project" value="TreeGrafter"/>
</dbReference>
<dbReference type="EMBL" id="BARS01021411">
    <property type="protein sequence ID" value="GAG03320.1"/>
    <property type="molecule type" value="Genomic_DNA"/>
</dbReference>
<evidence type="ECO:0000256" key="2">
    <source>
        <dbReference type="ARBA" id="ARBA00022692"/>
    </source>
</evidence>
<dbReference type="PANTHER" id="PTHR11040">
    <property type="entry name" value="ZINC/IRON TRANSPORTER"/>
    <property type="match status" value="1"/>
</dbReference>
<comment type="caution">
    <text evidence="6">The sequence shown here is derived from an EMBL/GenBank/DDBJ whole genome shotgun (WGS) entry which is preliminary data.</text>
</comment>
<dbReference type="Pfam" id="PF02535">
    <property type="entry name" value="Zip"/>
    <property type="match status" value="1"/>
</dbReference>
<organism evidence="6">
    <name type="scientific">marine sediment metagenome</name>
    <dbReference type="NCBI Taxonomy" id="412755"/>
    <lineage>
        <taxon>unclassified sequences</taxon>
        <taxon>metagenomes</taxon>
        <taxon>ecological metagenomes</taxon>
    </lineage>
</organism>
<reference evidence="6" key="1">
    <citation type="journal article" date="2014" name="Front. Microbiol.">
        <title>High frequency of phylogenetically diverse reductive dehalogenase-homologous genes in deep subseafloor sedimentary metagenomes.</title>
        <authorList>
            <person name="Kawai M."/>
            <person name="Futagami T."/>
            <person name="Toyoda A."/>
            <person name="Takaki Y."/>
            <person name="Nishi S."/>
            <person name="Hori S."/>
            <person name="Arai W."/>
            <person name="Tsubouchi T."/>
            <person name="Morono Y."/>
            <person name="Uchiyama I."/>
            <person name="Ito T."/>
            <person name="Fujiyama A."/>
            <person name="Inagaki F."/>
            <person name="Takami H."/>
        </authorList>
    </citation>
    <scope>NUCLEOTIDE SEQUENCE</scope>
    <source>
        <strain evidence="6">Expedition CK06-06</strain>
    </source>
</reference>
<feature type="transmembrane region" description="Helical" evidence="5">
    <location>
        <begin position="106"/>
        <end position="128"/>
    </location>
</feature>
<evidence type="ECO:0000256" key="3">
    <source>
        <dbReference type="ARBA" id="ARBA00022989"/>
    </source>
</evidence>
<proteinExistence type="predicted"/>
<gene>
    <name evidence="6" type="ORF">S01H1_34395</name>
</gene>
<evidence type="ECO:0000256" key="5">
    <source>
        <dbReference type="SAM" id="Phobius"/>
    </source>
</evidence>
<comment type="subcellular location">
    <subcellularLocation>
        <location evidence="1">Membrane</location>
        <topology evidence="1">Multi-pass membrane protein</topology>
    </subcellularLocation>
</comment>
<sequence>MDILTPFLMSLIAGSASGIGGLVVYLFGEMEDRVMGFLMGFAGGVMLIVSFLELFVKSMTLVSNVEATIAFTVGAVLMMAIDLTVPHMEIGRWEMGIANPRMLKTGLIVAIGISIHNFPEGLVVSASYTHMPKLGLLVAIMICLHNIPEGIATATPLIIAGVSKRWALTMAFLS</sequence>
<dbReference type="PANTHER" id="PTHR11040:SF205">
    <property type="entry name" value="ZINC TRANSPORTER ZUPT"/>
    <property type="match status" value="1"/>
</dbReference>
<feature type="transmembrane region" description="Helical" evidence="5">
    <location>
        <begin position="134"/>
        <end position="160"/>
    </location>
</feature>
<keyword evidence="4 5" id="KW-0472">Membrane</keyword>
<keyword evidence="3 5" id="KW-1133">Transmembrane helix</keyword>
<dbReference type="GO" id="GO:0016020">
    <property type="term" value="C:membrane"/>
    <property type="evidence" value="ECO:0007669"/>
    <property type="project" value="UniProtKB-SubCell"/>
</dbReference>
<evidence type="ECO:0008006" key="7">
    <source>
        <dbReference type="Google" id="ProtNLM"/>
    </source>
</evidence>
<name>X0UCJ4_9ZZZZ</name>
<evidence type="ECO:0000313" key="6">
    <source>
        <dbReference type="EMBL" id="GAG03320.1"/>
    </source>
</evidence>
<feature type="transmembrane region" description="Helical" evidence="5">
    <location>
        <begin position="34"/>
        <end position="55"/>
    </location>
</feature>